<gene>
    <name evidence="2" type="ORF">EVAR_98032_1</name>
</gene>
<feature type="compositionally biased region" description="Basic and acidic residues" evidence="1">
    <location>
        <begin position="42"/>
        <end position="54"/>
    </location>
</feature>
<evidence type="ECO:0000313" key="2">
    <source>
        <dbReference type="EMBL" id="GBP91615.1"/>
    </source>
</evidence>
<keyword evidence="3" id="KW-1185">Reference proteome</keyword>
<sequence>MHTYKCFNSLSVLNVTVPPVAAYITGPRARPGRRAPPHHRGGREVTLPRRRPLADSHVHFPRSESIEFTTRNMLHAWRPKEFIRRTVERNVPSTLAERIENDPMKVVTEEIYLH</sequence>
<evidence type="ECO:0000256" key="1">
    <source>
        <dbReference type="SAM" id="MobiDB-lite"/>
    </source>
</evidence>
<proteinExistence type="predicted"/>
<reference evidence="2 3" key="1">
    <citation type="journal article" date="2019" name="Commun. Biol.">
        <title>The bagworm genome reveals a unique fibroin gene that provides high tensile strength.</title>
        <authorList>
            <person name="Kono N."/>
            <person name="Nakamura H."/>
            <person name="Ohtoshi R."/>
            <person name="Tomita M."/>
            <person name="Numata K."/>
            <person name="Arakawa K."/>
        </authorList>
    </citation>
    <scope>NUCLEOTIDE SEQUENCE [LARGE SCALE GENOMIC DNA]</scope>
</reference>
<evidence type="ECO:0000313" key="3">
    <source>
        <dbReference type="Proteomes" id="UP000299102"/>
    </source>
</evidence>
<name>A0A4C1ZY84_EUMVA</name>
<comment type="caution">
    <text evidence="2">The sequence shown here is derived from an EMBL/GenBank/DDBJ whole genome shotgun (WGS) entry which is preliminary data.</text>
</comment>
<organism evidence="2 3">
    <name type="scientific">Eumeta variegata</name>
    <name type="common">Bagworm moth</name>
    <name type="synonym">Eumeta japonica</name>
    <dbReference type="NCBI Taxonomy" id="151549"/>
    <lineage>
        <taxon>Eukaryota</taxon>
        <taxon>Metazoa</taxon>
        <taxon>Ecdysozoa</taxon>
        <taxon>Arthropoda</taxon>
        <taxon>Hexapoda</taxon>
        <taxon>Insecta</taxon>
        <taxon>Pterygota</taxon>
        <taxon>Neoptera</taxon>
        <taxon>Endopterygota</taxon>
        <taxon>Lepidoptera</taxon>
        <taxon>Glossata</taxon>
        <taxon>Ditrysia</taxon>
        <taxon>Tineoidea</taxon>
        <taxon>Psychidae</taxon>
        <taxon>Oiketicinae</taxon>
        <taxon>Eumeta</taxon>
    </lineage>
</organism>
<dbReference type="AlphaFoldDB" id="A0A4C1ZY84"/>
<dbReference type="EMBL" id="BGZK01002188">
    <property type="protein sequence ID" value="GBP91615.1"/>
    <property type="molecule type" value="Genomic_DNA"/>
</dbReference>
<dbReference type="Proteomes" id="UP000299102">
    <property type="component" value="Unassembled WGS sequence"/>
</dbReference>
<protein>
    <submittedName>
        <fullName evidence="2">Uncharacterized protein</fullName>
    </submittedName>
</protein>
<feature type="compositionally biased region" description="Basic residues" evidence="1">
    <location>
        <begin position="30"/>
        <end position="41"/>
    </location>
</feature>
<accession>A0A4C1ZY84</accession>
<feature type="region of interest" description="Disordered" evidence="1">
    <location>
        <begin position="27"/>
        <end position="54"/>
    </location>
</feature>